<keyword evidence="8" id="KW-1185">Reference proteome</keyword>
<comment type="subcellular location">
    <subcellularLocation>
        <location evidence="1">Cell membrane</location>
        <topology evidence="1">Multi-pass membrane protein</topology>
    </subcellularLocation>
</comment>
<reference evidence="7" key="1">
    <citation type="submission" date="2021-01" db="EMBL/GenBank/DDBJ databases">
        <title>Draft genome sequence of Acholeplasmataceae bacterium strain Mahy22.</title>
        <authorList>
            <person name="Watanabe M."/>
            <person name="Kojima H."/>
            <person name="Fukui M."/>
        </authorList>
    </citation>
    <scope>NUCLEOTIDE SEQUENCE</scope>
    <source>
        <strain evidence="7">Mahy22</strain>
    </source>
</reference>
<dbReference type="PANTHER" id="PTHR10010:SF46">
    <property type="entry name" value="SODIUM-DEPENDENT PHOSPHATE TRANSPORT PROTEIN 2B"/>
    <property type="match status" value="1"/>
</dbReference>
<evidence type="ECO:0000256" key="2">
    <source>
        <dbReference type="ARBA" id="ARBA00022475"/>
    </source>
</evidence>
<dbReference type="Gene3D" id="1.20.58.220">
    <property type="entry name" value="Phosphate transport system protein phou homolog 2, domain 2"/>
    <property type="match status" value="1"/>
</dbReference>
<name>A0A7U9TLD0_9MOLU</name>
<dbReference type="EMBL" id="AP024412">
    <property type="protein sequence ID" value="BCR35509.1"/>
    <property type="molecule type" value="Genomic_DNA"/>
</dbReference>
<dbReference type="NCBIfam" id="NF037997">
    <property type="entry name" value="Na_Pi_symport"/>
    <property type="match status" value="1"/>
</dbReference>
<dbReference type="AlphaFoldDB" id="A0A7U9TLD0"/>
<keyword evidence="5" id="KW-0472">Membrane</keyword>
<dbReference type="SUPFAM" id="SSF109755">
    <property type="entry name" value="PhoU-like"/>
    <property type="match status" value="1"/>
</dbReference>
<keyword evidence="4" id="KW-1133">Transmembrane helix</keyword>
<dbReference type="RefSeq" id="WP_176240114.1">
    <property type="nucleotide sequence ID" value="NZ_AP024412.1"/>
</dbReference>
<dbReference type="Pfam" id="PF02690">
    <property type="entry name" value="Na_Pi_cotrans"/>
    <property type="match status" value="1"/>
</dbReference>
<gene>
    <name evidence="7" type="ORF">MPAN_004020</name>
</gene>
<feature type="domain" description="PhoU" evidence="6">
    <location>
        <begin position="358"/>
        <end position="440"/>
    </location>
</feature>
<keyword evidence="3" id="KW-0812">Transmembrane</keyword>
<dbReference type="GO" id="GO:0044341">
    <property type="term" value="P:sodium-dependent phosphate transport"/>
    <property type="evidence" value="ECO:0007669"/>
    <property type="project" value="InterPro"/>
</dbReference>
<evidence type="ECO:0000259" key="6">
    <source>
        <dbReference type="Pfam" id="PF01895"/>
    </source>
</evidence>
<dbReference type="InterPro" id="IPR026022">
    <property type="entry name" value="PhoU_dom"/>
</dbReference>
<evidence type="ECO:0000313" key="7">
    <source>
        <dbReference type="EMBL" id="BCR35509.1"/>
    </source>
</evidence>
<evidence type="ECO:0000256" key="1">
    <source>
        <dbReference type="ARBA" id="ARBA00004651"/>
    </source>
</evidence>
<dbReference type="KEGG" id="manr:MPAN_004020"/>
<organism evidence="7 8">
    <name type="scientific">Mariniplasma anaerobium</name>
    <dbReference type="NCBI Taxonomy" id="2735436"/>
    <lineage>
        <taxon>Bacteria</taxon>
        <taxon>Bacillati</taxon>
        <taxon>Mycoplasmatota</taxon>
        <taxon>Mollicutes</taxon>
        <taxon>Acholeplasmatales</taxon>
        <taxon>Acholeplasmataceae</taxon>
        <taxon>Mariniplasma</taxon>
    </lineage>
</organism>
<evidence type="ECO:0000256" key="3">
    <source>
        <dbReference type="ARBA" id="ARBA00022692"/>
    </source>
</evidence>
<keyword evidence="2" id="KW-1003">Cell membrane</keyword>
<proteinExistence type="predicted"/>
<dbReference type="PANTHER" id="PTHR10010">
    <property type="entry name" value="SOLUTE CARRIER FAMILY 34 SODIUM PHOSPHATE , MEMBER 2-RELATED"/>
    <property type="match status" value="1"/>
</dbReference>
<dbReference type="GO" id="GO:0005886">
    <property type="term" value="C:plasma membrane"/>
    <property type="evidence" value="ECO:0007669"/>
    <property type="project" value="UniProtKB-SubCell"/>
</dbReference>
<evidence type="ECO:0000256" key="5">
    <source>
        <dbReference type="ARBA" id="ARBA00023136"/>
    </source>
</evidence>
<evidence type="ECO:0000313" key="8">
    <source>
        <dbReference type="Proteomes" id="UP000620133"/>
    </source>
</evidence>
<accession>A0A7U9TLD0</accession>
<sequence>MIYASINYGDSLMFVFGGLALFIFGINLMSESLKSAAGNKLKAIIEKTTNTPLKGIFVGIILTILIQSSSGTTALMIGLLRAGLMTLPQSVGIIMGANIGTTVTAFIIGLPIADYGLAFLFVGVIMSFMKNRKVHHFGGVLIGLGMLFVGLNTMSDGLKPLAQTQQAENMFNIFSDNWLLGTLFGTFFTAVVQSSSAAIGILEKLYALNAEGITSVSLNGAIPILLGANIGTTITAFLASIGGNIESKRASFIHILFNVISAVVFLVILIPYERFMAWFELRFLKPYSMLTIAFAHLIQNTIMTVGLFFFINKMIWLSKKVIKDQSIQVIPDDMFDEKLIEESPVLALEFVRKGILYMGSIVKEYLSLTYAYSLKENKDSVNEAFTFEMMLDTYDQKLHDYLIKISQAGLDKNNSKKLSRDLDTIKDFERIGDHLTNIVEFFIARYKDSQELTEDAQKEMIEIFNVLVSMLDDALDSFSTGDIEVAKRVVKNEDVVDELEEVFRYRYMERLKSGQIKFNGAETYVDILSNLERIADHLMNIASAVIEPMYVPQSILVPKPHEIDKDI</sequence>
<dbReference type="GO" id="GO:0005436">
    <property type="term" value="F:sodium:phosphate symporter activity"/>
    <property type="evidence" value="ECO:0007669"/>
    <property type="project" value="InterPro"/>
</dbReference>
<protein>
    <submittedName>
        <fullName evidence="7">Sodium:phosphate symporter</fullName>
    </submittedName>
</protein>
<evidence type="ECO:0000256" key="4">
    <source>
        <dbReference type="ARBA" id="ARBA00022989"/>
    </source>
</evidence>
<dbReference type="Proteomes" id="UP000620133">
    <property type="component" value="Chromosome"/>
</dbReference>
<dbReference type="Pfam" id="PF01895">
    <property type="entry name" value="PhoU"/>
    <property type="match status" value="2"/>
</dbReference>
<dbReference type="InterPro" id="IPR003841">
    <property type="entry name" value="Na/Pi_transpt"/>
</dbReference>
<dbReference type="InterPro" id="IPR038078">
    <property type="entry name" value="PhoU-like_sf"/>
</dbReference>
<feature type="domain" description="PhoU" evidence="6">
    <location>
        <begin position="462"/>
        <end position="544"/>
    </location>
</feature>